<dbReference type="Pfam" id="PF26176">
    <property type="entry name" value="zf_C2H2_17_2"/>
    <property type="match status" value="1"/>
</dbReference>
<reference evidence="4 5" key="1">
    <citation type="submission" date="2020-03" db="EMBL/GenBank/DDBJ databases">
        <title>Draft Genome Sequence of Cudoniella acicularis.</title>
        <authorList>
            <person name="Buettner E."/>
            <person name="Kellner H."/>
        </authorList>
    </citation>
    <scope>NUCLEOTIDE SEQUENCE [LARGE SCALE GENOMIC DNA]</scope>
    <source>
        <strain evidence="4 5">DSM 108380</strain>
    </source>
</reference>
<dbReference type="InterPro" id="IPR013087">
    <property type="entry name" value="Znf_C2H2_type"/>
</dbReference>
<feature type="domain" description="Myb-like" evidence="3">
    <location>
        <begin position="864"/>
        <end position="913"/>
    </location>
</feature>
<feature type="transmembrane region" description="Helical" evidence="2">
    <location>
        <begin position="664"/>
        <end position="683"/>
    </location>
</feature>
<dbReference type="PROSITE" id="PS50090">
    <property type="entry name" value="MYB_LIKE"/>
    <property type="match status" value="1"/>
</dbReference>
<dbReference type="OrthoDB" id="5062908at2759"/>
<evidence type="ECO:0000313" key="4">
    <source>
        <dbReference type="EMBL" id="KAF4636261.1"/>
    </source>
</evidence>
<protein>
    <recommendedName>
        <fullName evidence="3">Myb-like domain-containing protein</fullName>
    </recommendedName>
</protein>
<keyword evidence="5" id="KW-1185">Reference proteome</keyword>
<dbReference type="InterPro" id="IPR001005">
    <property type="entry name" value="SANT/Myb"/>
</dbReference>
<evidence type="ECO:0000256" key="1">
    <source>
        <dbReference type="SAM" id="MobiDB-lite"/>
    </source>
</evidence>
<feature type="region of interest" description="Disordered" evidence="1">
    <location>
        <begin position="1"/>
        <end position="41"/>
    </location>
</feature>
<dbReference type="Pfam" id="PF26177">
    <property type="entry name" value="zf_C2H2_17_1st"/>
    <property type="match status" value="1"/>
</dbReference>
<accession>A0A8H4RW80</accession>
<feature type="region of interest" description="Disordered" evidence="1">
    <location>
        <begin position="830"/>
        <end position="864"/>
    </location>
</feature>
<keyword evidence="2" id="KW-0472">Membrane</keyword>
<evidence type="ECO:0000313" key="5">
    <source>
        <dbReference type="Proteomes" id="UP000566819"/>
    </source>
</evidence>
<feature type="region of interest" description="Disordered" evidence="1">
    <location>
        <begin position="481"/>
        <end position="537"/>
    </location>
</feature>
<feature type="transmembrane region" description="Helical" evidence="2">
    <location>
        <begin position="774"/>
        <end position="795"/>
    </location>
</feature>
<feature type="region of interest" description="Disordered" evidence="1">
    <location>
        <begin position="309"/>
        <end position="351"/>
    </location>
</feature>
<feature type="compositionally biased region" description="Polar residues" evidence="1">
    <location>
        <begin position="79"/>
        <end position="98"/>
    </location>
</feature>
<proteinExistence type="predicted"/>
<dbReference type="InterPro" id="IPR059095">
    <property type="entry name" value="Znf_C2H2_17_2nd"/>
</dbReference>
<feature type="compositionally biased region" description="Polar residues" evidence="1">
    <location>
        <begin position="55"/>
        <end position="65"/>
    </location>
</feature>
<feature type="compositionally biased region" description="Polar residues" evidence="1">
    <location>
        <begin position="837"/>
        <end position="863"/>
    </location>
</feature>
<keyword evidence="2" id="KW-1133">Transmembrane helix</keyword>
<feature type="compositionally biased region" description="Polar residues" evidence="1">
    <location>
        <begin position="104"/>
        <end position="144"/>
    </location>
</feature>
<dbReference type="Gene3D" id="3.30.160.60">
    <property type="entry name" value="Classic Zinc Finger"/>
    <property type="match status" value="1"/>
</dbReference>
<dbReference type="AlphaFoldDB" id="A0A8H4RW80"/>
<sequence length="915" mass="101642">MPFSYRQTAPVQGQNSAAFWNGSGEGSQYSHQDFLPDGDAHNGFIDAFDTFPASRESQTGQIDNRSSISGSSQNQWSGDLTSTRNESQAMSRLSSQDSIGAHSQRGTHSTANMYDQSRSARMHSSLSQGSFHMSSSRSDVTGRSISPEDPALCTPTQQMDLPELEYPFLGDDLAGVHPMYHRNSTSSTDPHPNHVSLSGSSFPTYATAEDDSYGPFTVGSNSLVNQGPVSQESMMCHPGAVMDAALLWDNGGNYLDSQRSSPAAPDDIWAVGLSMMTTSSTNSPLDYSPSLEAISPRYVQDFPDLVELPPYTTGDRVTRKPMGPRQSKVQSDLAANSRQQRLLGTSETSDDSFKLMNRSSLEIDNTARDHPLYQNVSAQADGLYHCPWEGQASCQHKPEKLKCNYDKFVDSHLKPYRCKVLACENLHFSSTACLLRHEREAHAMHGHGDKPFLCTYDGCERGVPGNGFPRHWNLRDHMKRVHNDPGQAKSNASGSPPPSGNARGKKRKADEKLEAQTTEKISKRLNSPPVVVHQPQEPSLNERYQQDWQKLLNTVEQLRNPRDIHNLNLLHNMHDTIKMTRLYQSMTTSILGLRTKGIHSTAFPGIVISLVATVACRFTHDRHAVRYLGSKRVTILVSAKQPRTPYNIYARHPLPLKITIGQYLGFKIIVIINMIGFAVSLALPSEPIGFLSLSPILLGIWKLLEVVFPTEEEEEAEKLRIAKHVLRLVEKYINWVIPFLYMGLGIDITIKSNCYPWSIEHIDNQFLANPGKTIMAVVSAAVLLAAIGAMLWLKLRKRTQQLARQLHQRNKPLSTLHPNTWGVNGPPRSPNGAFGNGSDQETATAAANPHNTVAHSKVRSGTLQAKRKRVPWTLEENETILKMKEEGCPWEEIHAALPRRTPGAIQVQYSTKLKK</sequence>
<feature type="compositionally biased region" description="Polar residues" evidence="1">
    <location>
        <begin position="1"/>
        <end position="18"/>
    </location>
</feature>
<dbReference type="EMBL" id="JAAMPI010000074">
    <property type="protein sequence ID" value="KAF4636261.1"/>
    <property type="molecule type" value="Genomic_DNA"/>
</dbReference>
<feature type="region of interest" description="Disordered" evidence="1">
    <location>
        <begin position="54"/>
        <end position="153"/>
    </location>
</feature>
<evidence type="ECO:0000259" key="3">
    <source>
        <dbReference type="PROSITE" id="PS50090"/>
    </source>
</evidence>
<evidence type="ECO:0000256" key="2">
    <source>
        <dbReference type="SAM" id="Phobius"/>
    </source>
</evidence>
<dbReference type="SMART" id="SM00355">
    <property type="entry name" value="ZnF_C2H2"/>
    <property type="match status" value="2"/>
</dbReference>
<name>A0A8H4RW80_9HELO</name>
<keyword evidence="2" id="KW-0812">Transmembrane</keyword>
<dbReference type="InterPro" id="IPR009057">
    <property type="entry name" value="Homeodomain-like_sf"/>
</dbReference>
<feature type="compositionally biased region" description="Polar residues" evidence="1">
    <location>
        <begin position="327"/>
        <end position="347"/>
    </location>
</feature>
<dbReference type="Proteomes" id="UP000566819">
    <property type="component" value="Unassembled WGS sequence"/>
</dbReference>
<feature type="compositionally biased region" description="Low complexity" evidence="1">
    <location>
        <begin position="66"/>
        <end position="78"/>
    </location>
</feature>
<gene>
    <name evidence="4" type="ORF">G7Y89_g1829</name>
</gene>
<organism evidence="4 5">
    <name type="scientific">Cudoniella acicularis</name>
    <dbReference type="NCBI Taxonomy" id="354080"/>
    <lineage>
        <taxon>Eukaryota</taxon>
        <taxon>Fungi</taxon>
        <taxon>Dikarya</taxon>
        <taxon>Ascomycota</taxon>
        <taxon>Pezizomycotina</taxon>
        <taxon>Leotiomycetes</taxon>
        <taxon>Helotiales</taxon>
        <taxon>Tricladiaceae</taxon>
        <taxon>Cudoniella</taxon>
    </lineage>
</organism>
<dbReference type="InterPro" id="IPR059009">
    <property type="entry name" value="Znf_C2H2_17_1st"/>
</dbReference>
<feature type="transmembrane region" description="Helical" evidence="2">
    <location>
        <begin position="732"/>
        <end position="750"/>
    </location>
</feature>
<comment type="caution">
    <text evidence="4">The sequence shown here is derived from an EMBL/GenBank/DDBJ whole genome shotgun (WGS) entry which is preliminary data.</text>
</comment>
<dbReference type="SUPFAM" id="SSF46689">
    <property type="entry name" value="Homeodomain-like"/>
    <property type="match status" value="1"/>
</dbReference>